<keyword evidence="1" id="KW-1133">Transmembrane helix</keyword>
<dbReference type="Gene3D" id="2.120.10.10">
    <property type="match status" value="1"/>
</dbReference>
<dbReference type="InterPro" id="IPR008377">
    <property type="entry name" value="Sialidase_trypan"/>
</dbReference>
<dbReference type="VEuPathDB" id="TriTrypDB:ECC02_010862"/>
<feature type="transmembrane region" description="Helical" evidence="1">
    <location>
        <begin position="346"/>
        <end position="371"/>
    </location>
</feature>
<dbReference type="Gene3D" id="2.60.120.200">
    <property type="match status" value="1"/>
</dbReference>
<reference evidence="4 5" key="1">
    <citation type="journal article" date="2019" name="Genome Biol. Evol.">
        <title>Nanopore Sequencing Significantly Improves Genome Assembly of the Protozoan Parasite Trypanosoma cruzi.</title>
        <authorList>
            <person name="Diaz-Viraque F."/>
            <person name="Pita S."/>
            <person name="Greif G."/>
            <person name="de Souza R.C.M."/>
            <person name="Iraola G."/>
            <person name="Robello C."/>
        </authorList>
    </citation>
    <scope>NUCLEOTIDE SEQUENCE [LARGE SCALE GENOMIC DNA]</scope>
    <source>
        <strain evidence="4 5">Berenice</strain>
    </source>
</reference>
<evidence type="ECO:0000259" key="3">
    <source>
        <dbReference type="Pfam" id="PF22925"/>
    </source>
</evidence>
<dbReference type="SUPFAM" id="SSF49899">
    <property type="entry name" value="Concanavalin A-like lectins/glucanases"/>
    <property type="match status" value="1"/>
</dbReference>
<gene>
    <name evidence="4" type="ORF">ECC02_010862</name>
</gene>
<dbReference type="GO" id="GO:0004308">
    <property type="term" value="F:exo-alpha-sialidase activity"/>
    <property type="evidence" value="ECO:0007669"/>
    <property type="project" value="InterPro"/>
</dbReference>
<dbReference type="InterPro" id="IPR011040">
    <property type="entry name" value="Sialidase"/>
</dbReference>
<dbReference type="EMBL" id="JABDHM010000209">
    <property type="protein sequence ID" value="KAF5216386.1"/>
    <property type="molecule type" value="Genomic_DNA"/>
</dbReference>
<dbReference type="Pfam" id="PF13859">
    <property type="entry name" value="BNR_3"/>
    <property type="match status" value="1"/>
</dbReference>
<sequence length="373" mass="40868">MPSSPRPLRKRRSCCTLRKGMRRGGEAERALYLWVTDNNRSFYVGPVSMEDDVNWELASTLLYSDGNLHLLQRRGDYKSSVMSLSCLTEELSTIKSVLSTWAKKDAFFSKLAIPTAGLVAVLSDTASNGTWIDEYLCLNATVTKGRKVEDGLKLTESNSGVIWFVNIPDDNVRHISLSHNFTLVASVTIEEAPSNNTPLLTATLANNNSNHTMGVSYTADNKWGKMFEDNTKTQSSTWEPKKEHQVALMLQGQKASVYIDGRLLGEEEVPLKGETPLELFWFCFGACDEDAGQKTKVTVTNVFLYNRPLNSTEMRAIKDKAHTLNGSGEALVGWAALKGASAREHAAVVGLTSAGSGLLPLLLLLGLWGFAAA</sequence>
<evidence type="ECO:0000259" key="2">
    <source>
        <dbReference type="Pfam" id="PF13859"/>
    </source>
</evidence>
<keyword evidence="1" id="KW-0812">Transmembrane</keyword>
<keyword evidence="1" id="KW-0472">Membrane</keyword>
<comment type="caution">
    <text evidence="4">The sequence shown here is derived from an EMBL/GenBank/DDBJ whole genome shotgun (WGS) entry which is preliminary data.</text>
</comment>
<dbReference type="InterPro" id="IPR055239">
    <property type="entry name" value="TS_C"/>
</dbReference>
<feature type="domain" description="Sialidase" evidence="2">
    <location>
        <begin position="25"/>
        <end position="67"/>
    </location>
</feature>
<dbReference type="SUPFAM" id="SSF50939">
    <property type="entry name" value="Sialidases"/>
    <property type="match status" value="1"/>
</dbReference>
<protein>
    <recommendedName>
        <fullName evidence="6">Trans-sialidase</fullName>
    </recommendedName>
</protein>
<dbReference type="AlphaFoldDB" id="A0A7J6XQB2"/>
<name>A0A7J6XQB2_TRYCR</name>
<dbReference type="InterPro" id="IPR021287">
    <property type="entry name" value="Trans-sialidase_CS"/>
</dbReference>
<dbReference type="PRINTS" id="PR01803">
    <property type="entry name" value="TCSIALIDASE"/>
</dbReference>
<organism evidence="4 5">
    <name type="scientific">Trypanosoma cruzi</name>
    <dbReference type="NCBI Taxonomy" id="5693"/>
    <lineage>
        <taxon>Eukaryota</taxon>
        <taxon>Discoba</taxon>
        <taxon>Euglenozoa</taxon>
        <taxon>Kinetoplastea</taxon>
        <taxon>Metakinetoplastina</taxon>
        <taxon>Trypanosomatida</taxon>
        <taxon>Trypanosomatidae</taxon>
        <taxon>Trypanosoma</taxon>
        <taxon>Schizotrypanum</taxon>
    </lineage>
</organism>
<evidence type="ECO:0000313" key="5">
    <source>
        <dbReference type="Proteomes" id="UP000583944"/>
    </source>
</evidence>
<dbReference type="Proteomes" id="UP000583944">
    <property type="component" value="Unassembled WGS sequence"/>
</dbReference>
<dbReference type="Pfam" id="PF22925">
    <property type="entry name" value="TS_C"/>
    <property type="match status" value="1"/>
</dbReference>
<accession>A0A7J6XQB2</accession>
<proteinExistence type="predicted"/>
<evidence type="ECO:0008006" key="6">
    <source>
        <dbReference type="Google" id="ProtNLM"/>
    </source>
</evidence>
<dbReference type="InterPro" id="IPR013320">
    <property type="entry name" value="ConA-like_dom_sf"/>
</dbReference>
<evidence type="ECO:0000313" key="4">
    <source>
        <dbReference type="EMBL" id="KAF5216386.1"/>
    </source>
</evidence>
<feature type="domain" description="Trans-sialidase C-terminal" evidence="3">
    <location>
        <begin position="114"/>
        <end position="311"/>
    </location>
</feature>
<dbReference type="InterPro" id="IPR036278">
    <property type="entry name" value="Sialidase_sf"/>
</dbReference>
<dbReference type="Pfam" id="PF11052">
    <property type="entry name" value="Tr-sialidase_C"/>
    <property type="match status" value="1"/>
</dbReference>
<evidence type="ECO:0000256" key="1">
    <source>
        <dbReference type="SAM" id="Phobius"/>
    </source>
</evidence>